<reference evidence="2 3" key="1">
    <citation type="submission" date="2016-10" db="EMBL/GenBank/DDBJ databases">
        <title>Draft genome sequence of Coniochaeta ligniaria NRRL30616, a lignocellulolytic fungus for bioabatement of inhibitors in plant biomass hydrolysates.</title>
        <authorList>
            <consortium name="DOE Joint Genome Institute"/>
            <person name="Jimenez D.J."/>
            <person name="Hector R.E."/>
            <person name="Riley R."/>
            <person name="Sun H."/>
            <person name="Grigoriev I.V."/>
            <person name="Van Elsas J.D."/>
            <person name="Nichols N.N."/>
        </authorList>
    </citation>
    <scope>NUCLEOTIDE SEQUENCE [LARGE SCALE GENOMIC DNA]</scope>
    <source>
        <strain evidence="2 3">NRRL 30616</strain>
    </source>
</reference>
<dbReference type="Proteomes" id="UP000182658">
    <property type="component" value="Unassembled WGS sequence"/>
</dbReference>
<dbReference type="EMBL" id="KV875094">
    <property type="protein sequence ID" value="OIW33540.1"/>
    <property type="molecule type" value="Genomic_DNA"/>
</dbReference>
<protein>
    <submittedName>
        <fullName evidence="2">Uncharacterized protein</fullName>
    </submittedName>
</protein>
<dbReference type="OrthoDB" id="4793569at2759"/>
<feature type="compositionally biased region" description="Low complexity" evidence="1">
    <location>
        <begin position="10"/>
        <end position="24"/>
    </location>
</feature>
<name>A0A1J7JVW6_9PEZI</name>
<evidence type="ECO:0000256" key="1">
    <source>
        <dbReference type="SAM" id="MobiDB-lite"/>
    </source>
</evidence>
<proteinExistence type="predicted"/>
<evidence type="ECO:0000313" key="2">
    <source>
        <dbReference type="EMBL" id="OIW33540.1"/>
    </source>
</evidence>
<gene>
    <name evidence="2" type="ORF">CONLIGDRAFT_182211</name>
</gene>
<evidence type="ECO:0000313" key="3">
    <source>
        <dbReference type="Proteomes" id="UP000182658"/>
    </source>
</evidence>
<accession>A0A1J7JVW6</accession>
<dbReference type="AlphaFoldDB" id="A0A1J7JVW6"/>
<sequence>MVGSSNVAENGSGSSSNHNNHNNSGVTEAALSLVTNNNNYPKIPWMTESWLLRLVRYERIATASPRVGMGLIGTGLIQHHVNLIPTLHSAADFLYVHDRYGRAAGVRPKMATWPLSKKEVLSHKEWAA</sequence>
<feature type="region of interest" description="Disordered" evidence="1">
    <location>
        <begin position="1"/>
        <end position="24"/>
    </location>
</feature>
<dbReference type="InParanoid" id="A0A1J7JVW6"/>
<keyword evidence="3" id="KW-1185">Reference proteome</keyword>
<organism evidence="2 3">
    <name type="scientific">Coniochaeta ligniaria NRRL 30616</name>
    <dbReference type="NCBI Taxonomy" id="1408157"/>
    <lineage>
        <taxon>Eukaryota</taxon>
        <taxon>Fungi</taxon>
        <taxon>Dikarya</taxon>
        <taxon>Ascomycota</taxon>
        <taxon>Pezizomycotina</taxon>
        <taxon>Sordariomycetes</taxon>
        <taxon>Sordariomycetidae</taxon>
        <taxon>Coniochaetales</taxon>
        <taxon>Coniochaetaceae</taxon>
        <taxon>Coniochaeta</taxon>
    </lineage>
</organism>